<dbReference type="OrthoDB" id="9757546at2"/>
<protein>
    <submittedName>
        <fullName evidence="8">Multicopper oxidase</fullName>
    </submittedName>
</protein>
<dbReference type="AlphaFoldDB" id="V7I361"/>
<evidence type="ECO:0000256" key="4">
    <source>
        <dbReference type="SAM" id="Phobius"/>
    </source>
</evidence>
<dbReference type="InterPro" id="IPR008972">
    <property type="entry name" value="Cupredoxin"/>
</dbReference>
<dbReference type="PROSITE" id="PS00079">
    <property type="entry name" value="MULTICOPPER_OXIDASE1"/>
    <property type="match status" value="1"/>
</dbReference>
<evidence type="ECO:0000313" key="8">
    <source>
        <dbReference type="EMBL" id="ETA79721.1"/>
    </source>
</evidence>
<dbReference type="PROSITE" id="PS00080">
    <property type="entry name" value="MULTICOPPER_OXIDASE2"/>
    <property type="match status" value="1"/>
</dbReference>
<evidence type="ECO:0000259" key="7">
    <source>
        <dbReference type="Pfam" id="PF07732"/>
    </source>
</evidence>
<keyword evidence="4" id="KW-0472">Membrane</keyword>
<keyword evidence="3" id="KW-0560">Oxidoreductase</keyword>
<name>V7I361_9CLOT</name>
<dbReference type="InterPro" id="IPR045087">
    <property type="entry name" value="Cu-oxidase_fam"/>
</dbReference>
<evidence type="ECO:0000256" key="1">
    <source>
        <dbReference type="ARBA" id="ARBA00010609"/>
    </source>
</evidence>
<sequence>MSPKRAGLGLYAALAASVIIFGAIAYVLFLNFFPGTGGPAVETGNRLKIPAVLHDYDPSPDSALYEIVVEKGKTAFIDGKEADTLGYNGTYLGPVIRLRRGETVEMNVANELTEFTTVHWHGLIVDGEDDGGPHHGIQPGERWAPVFTVDQGAATLWYHPHLMGNTSDQVYYGLAGLVYIDDEVSDSLGLPDEYGVDDIPLIVQDRSFRSDGSLDYRVNMMGVIPGDTLLVNGGIGQFFDVTTERLRIRILNGSNSENFTFSMSDGSIFHMIASDGGLLEEPYGTDGITLSPGERAEIVADFSGKAGKTVNLLAGNRNVLELRAASDIRDNGAVPERLVEIEEMGSPTGLKVRYFELQSMGISGAINGKTFDMERIDEKVRLNEPEVWIVTNPPGMMQSGGHPFHVHGVQFRILSRDGKLPGPAERGYKDTVFVNTGEEVRILIRFSKVGVFMYHCHILEHEDNGMMGQILVE</sequence>
<dbReference type="GO" id="GO:0016491">
    <property type="term" value="F:oxidoreductase activity"/>
    <property type="evidence" value="ECO:0007669"/>
    <property type="project" value="UniProtKB-KW"/>
</dbReference>
<dbReference type="SUPFAM" id="SSF49503">
    <property type="entry name" value="Cupredoxins"/>
    <property type="match status" value="3"/>
</dbReference>
<dbReference type="CDD" id="cd04232">
    <property type="entry name" value="CuRO_1_CueO_FtsP"/>
    <property type="match status" value="1"/>
</dbReference>
<feature type="domain" description="Plastocyanin-like" evidence="7">
    <location>
        <begin position="69"/>
        <end position="183"/>
    </location>
</feature>
<evidence type="ECO:0000256" key="3">
    <source>
        <dbReference type="ARBA" id="ARBA00023002"/>
    </source>
</evidence>
<feature type="domain" description="Plastocyanin-like" evidence="5">
    <location>
        <begin position="243"/>
        <end position="303"/>
    </location>
</feature>
<dbReference type="InterPro" id="IPR002355">
    <property type="entry name" value="Cu_oxidase_Cu_BS"/>
</dbReference>
<evidence type="ECO:0000256" key="2">
    <source>
        <dbReference type="ARBA" id="ARBA00022723"/>
    </source>
</evidence>
<dbReference type="CDD" id="cd13890">
    <property type="entry name" value="CuRO_3_CueO_FtsP"/>
    <property type="match status" value="1"/>
</dbReference>
<comment type="similarity">
    <text evidence="1">Belongs to the multicopper oxidase family.</text>
</comment>
<dbReference type="InterPro" id="IPR001117">
    <property type="entry name" value="Cu-oxidase_2nd"/>
</dbReference>
<gene>
    <name evidence="8" type="ORF">T472_0215550</name>
</gene>
<organism evidence="8 9">
    <name type="scientific">Youngiibacter fragilis 232.1</name>
    <dbReference type="NCBI Taxonomy" id="994573"/>
    <lineage>
        <taxon>Bacteria</taxon>
        <taxon>Bacillati</taxon>
        <taxon>Bacillota</taxon>
        <taxon>Clostridia</taxon>
        <taxon>Eubacteriales</taxon>
        <taxon>Clostridiaceae</taxon>
        <taxon>Youngiibacter</taxon>
    </lineage>
</organism>
<dbReference type="EMBL" id="AXUN02000199">
    <property type="protein sequence ID" value="ETA79721.1"/>
    <property type="molecule type" value="Genomic_DNA"/>
</dbReference>
<dbReference type="STRING" id="994573.T472_0215550"/>
<accession>V7I361</accession>
<dbReference type="GO" id="GO:0005507">
    <property type="term" value="F:copper ion binding"/>
    <property type="evidence" value="ECO:0007669"/>
    <property type="project" value="InterPro"/>
</dbReference>
<keyword evidence="9" id="KW-1185">Reference proteome</keyword>
<dbReference type="eggNOG" id="COG2132">
    <property type="taxonomic scope" value="Bacteria"/>
</dbReference>
<proteinExistence type="inferred from homology"/>
<feature type="domain" description="Plastocyanin-like" evidence="6">
    <location>
        <begin position="362"/>
        <end position="473"/>
    </location>
</feature>
<dbReference type="Proteomes" id="UP000017747">
    <property type="component" value="Unassembled WGS sequence"/>
</dbReference>
<dbReference type="Pfam" id="PF07731">
    <property type="entry name" value="Cu-oxidase_2"/>
    <property type="match status" value="1"/>
</dbReference>
<dbReference type="InterPro" id="IPR011706">
    <property type="entry name" value="Cu-oxidase_C"/>
</dbReference>
<keyword evidence="4" id="KW-1133">Transmembrane helix</keyword>
<comment type="caution">
    <text evidence="8">The sequence shown here is derived from an EMBL/GenBank/DDBJ whole genome shotgun (WGS) entry which is preliminary data.</text>
</comment>
<evidence type="ECO:0000313" key="9">
    <source>
        <dbReference type="Proteomes" id="UP000017747"/>
    </source>
</evidence>
<evidence type="ECO:0000259" key="5">
    <source>
        <dbReference type="Pfam" id="PF00394"/>
    </source>
</evidence>
<dbReference type="PANTHER" id="PTHR48267">
    <property type="entry name" value="CUPREDOXIN SUPERFAMILY PROTEIN"/>
    <property type="match status" value="1"/>
</dbReference>
<keyword evidence="4" id="KW-0812">Transmembrane</keyword>
<feature type="transmembrane region" description="Helical" evidence="4">
    <location>
        <begin position="12"/>
        <end position="33"/>
    </location>
</feature>
<dbReference type="Pfam" id="PF00394">
    <property type="entry name" value="Cu-oxidase"/>
    <property type="match status" value="1"/>
</dbReference>
<dbReference type="Pfam" id="PF07732">
    <property type="entry name" value="Cu-oxidase_3"/>
    <property type="match status" value="1"/>
</dbReference>
<evidence type="ECO:0000259" key="6">
    <source>
        <dbReference type="Pfam" id="PF07731"/>
    </source>
</evidence>
<dbReference type="PANTHER" id="PTHR48267:SF1">
    <property type="entry name" value="BILIRUBIN OXIDASE"/>
    <property type="match status" value="1"/>
</dbReference>
<dbReference type="RefSeq" id="WP_023383324.1">
    <property type="nucleotide sequence ID" value="NZ_AXUN02000199.1"/>
</dbReference>
<dbReference type="InterPro" id="IPR033138">
    <property type="entry name" value="Cu_oxidase_CS"/>
</dbReference>
<dbReference type="Gene3D" id="2.60.40.420">
    <property type="entry name" value="Cupredoxins - blue copper proteins"/>
    <property type="match status" value="3"/>
</dbReference>
<dbReference type="PATRIC" id="fig|994573.3.peg.2934"/>
<reference evidence="8 9" key="1">
    <citation type="journal article" date="2014" name="Genome Announc.">
        <title>Genome Sequence of Youngiibacter fragilis, the Type Strain of the Genus Youngiibacter.</title>
        <authorList>
            <person name="Wawrik C.B."/>
            <person name="Callaghan A.V."/>
            <person name="Stamps B.W."/>
            <person name="Wawrik B."/>
        </authorList>
    </citation>
    <scope>NUCLEOTIDE SEQUENCE [LARGE SCALE GENOMIC DNA]</scope>
    <source>
        <strain evidence="8 9">232.1</strain>
    </source>
</reference>
<keyword evidence="2" id="KW-0479">Metal-binding</keyword>
<dbReference type="InterPro" id="IPR011707">
    <property type="entry name" value="Cu-oxidase-like_N"/>
</dbReference>